<proteinExistence type="predicted"/>
<sequence length="150" mass="17495">MEHQNSDTRSQFLTRNDFNVLENETFSQYGGPWSTATREKKRPRVNTGSSNSEYERSQTFSDYESLSLDAKLSMLFQEMKGISHKVDSCLNLQNKVNTMETTMSNHDRQIKLLEYKSIDLEARCRRNNLLISGIPEDREENCLHTISIFF</sequence>
<protein>
    <submittedName>
        <fullName evidence="2">Uncharacterized protein</fullName>
    </submittedName>
</protein>
<feature type="region of interest" description="Disordered" evidence="1">
    <location>
        <begin position="29"/>
        <end position="56"/>
    </location>
</feature>
<dbReference type="AlphaFoldDB" id="A0A9D4RA56"/>
<keyword evidence="3" id="KW-1185">Reference proteome</keyword>
<gene>
    <name evidence="2" type="ORF">DPMN_102739</name>
</gene>
<evidence type="ECO:0000256" key="1">
    <source>
        <dbReference type="SAM" id="MobiDB-lite"/>
    </source>
</evidence>
<dbReference type="EMBL" id="JAIWYP010000003">
    <property type="protein sequence ID" value="KAH3859918.1"/>
    <property type="molecule type" value="Genomic_DNA"/>
</dbReference>
<reference evidence="2" key="2">
    <citation type="submission" date="2020-11" db="EMBL/GenBank/DDBJ databases">
        <authorList>
            <person name="McCartney M.A."/>
            <person name="Auch B."/>
            <person name="Kono T."/>
            <person name="Mallez S."/>
            <person name="Becker A."/>
            <person name="Gohl D.M."/>
            <person name="Silverstein K.A.T."/>
            <person name="Koren S."/>
            <person name="Bechman K.B."/>
            <person name="Herman A."/>
            <person name="Abrahante J.E."/>
            <person name="Garbe J."/>
        </authorList>
    </citation>
    <scope>NUCLEOTIDE SEQUENCE</scope>
    <source>
        <strain evidence="2">Duluth1</strain>
        <tissue evidence="2">Whole animal</tissue>
    </source>
</reference>
<organism evidence="2 3">
    <name type="scientific">Dreissena polymorpha</name>
    <name type="common">Zebra mussel</name>
    <name type="synonym">Mytilus polymorpha</name>
    <dbReference type="NCBI Taxonomy" id="45954"/>
    <lineage>
        <taxon>Eukaryota</taxon>
        <taxon>Metazoa</taxon>
        <taxon>Spiralia</taxon>
        <taxon>Lophotrochozoa</taxon>
        <taxon>Mollusca</taxon>
        <taxon>Bivalvia</taxon>
        <taxon>Autobranchia</taxon>
        <taxon>Heteroconchia</taxon>
        <taxon>Euheterodonta</taxon>
        <taxon>Imparidentia</taxon>
        <taxon>Neoheterodontei</taxon>
        <taxon>Myida</taxon>
        <taxon>Dreissenoidea</taxon>
        <taxon>Dreissenidae</taxon>
        <taxon>Dreissena</taxon>
    </lineage>
</organism>
<accession>A0A9D4RA56</accession>
<dbReference type="Proteomes" id="UP000828390">
    <property type="component" value="Unassembled WGS sequence"/>
</dbReference>
<comment type="caution">
    <text evidence="2">The sequence shown here is derived from an EMBL/GenBank/DDBJ whole genome shotgun (WGS) entry which is preliminary data.</text>
</comment>
<name>A0A9D4RA56_DREPO</name>
<feature type="compositionally biased region" description="Polar residues" evidence="1">
    <location>
        <begin position="46"/>
        <end position="56"/>
    </location>
</feature>
<evidence type="ECO:0000313" key="2">
    <source>
        <dbReference type="EMBL" id="KAH3859918.1"/>
    </source>
</evidence>
<reference evidence="2" key="1">
    <citation type="journal article" date="2019" name="bioRxiv">
        <title>The Genome of the Zebra Mussel, Dreissena polymorpha: A Resource for Invasive Species Research.</title>
        <authorList>
            <person name="McCartney M.A."/>
            <person name="Auch B."/>
            <person name="Kono T."/>
            <person name="Mallez S."/>
            <person name="Zhang Y."/>
            <person name="Obille A."/>
            <person name="Becker A."/>
            <person name="Abrahante J.E."/>
            <person name="Garbe J."/>
            <person name="Badalamenti J.P."/>
            <person name="Herman A."/>
            <person name="Mangelson H."/>
            <person name="Liachko I."/>
            <person name="Sullivan S."/>
            <person name="Sone E.D."/>
            <person name="Koren S."/>
            <person name="Silverstein K.A.T."/>
            <person name="Beckman K.B."/>
            <person name="Gohl D.M."/>
        </authorList>
    </citation>
    <scope>NUCLEOTIDE SEQUENCE</scope>
    <source>
        <strain evidence="2">Duluth1</strain>
        <tissue evidence="2">Whole animal</tissue>
    </source>
</reference>
<evidence type="ECO:0000313" key="3">
    <source>
        <dbReference type="Proteomes" id="UP000828390"/>
    </source>
</evidence>